<dbReference type="Pfam" id="PF23166">
    <property type="entry name" value="Ig_N_CWD1"/>
    <property type="match status" value="1"/>
</dbReference>
<feature type="domain" description="Alpha-glucan water dikinase-like N-terminal Ig-like" evidence="4">
    <location>
        <begin position="93"/>
        <end position="211"/>
    </location>
</feature>
<dbReference type="GO" id="GO:0046872">
    <property type="term" value="F:metal ion binding"/>
    <property type="evidence" value="ECO:0007669"/>
    <property type="project" value="UniProtKB-KW"/>
</dbReference>
<dbReference type="OrthoDB" id="1931720at2759"/>
<dbReference type="InterPro" id="IPR056301">
    <property type="entry name" value="GWD-like_N_Ig"/>
</dbReference>
<feature type="domain" description="DUF7067" evidence="5">
    <location>
        <begin position="233"/>
        <end position="288"/>
    </location>
</feature>
<feature type="compositionally biased region" description="Basic and acidic residues" evidence="3">
    <location>
        <begin position="287"/>
        <end position="297"/>
    </location>
</feature>
<feature type="region of interest" description="Disordered" evidence="3">
    <location>
        <begin position="286"/>
        <end position="306"/>
    </location>
</feature>
<evidence type="ECO:0000256" key="2">
    <source>
        <dbReference type="ARBA" id="ARBA00023277"/>
    </source>
</evidence>
<feature type="domain" description="DUF7067" evidence="5">
    <location>
        <begin position="309"/>
        <end position="333"/>
    </location>
</feature>
<proteinExistence type="predicted"/>
<reference evidence="6" key="2">
    <citation type="submission" date="2019-07" db="EMBL/GenBank/DDBJ databases">
        <authorList>
            <person name="Yang Y."/>
            <person name="Bocs S."/>
            <person name="Baudouin L."/>
        </authorList>
    </citation>
    <scope>NUCLEOTIDE SEQUENCE</scope>
    <source>
        <tissue evidence="6">Spear leaf of Hainan Tall coconut</tissue>
    </source>
</reference>
<accession>A0A8K0NAE7</accession>
<evidence type="ECO:0000256" key="1">
    <source>
        <dbReference type="ARBA" id="ARBA00022723"/>
    </source>
</evidence>
<comment type="caution">
    <text evidence="6">The sequence shown here is derived from an EMBL/GenBank/DDBJ whole genome shotgun (WGS) entry which is preliminary data.</text>
</comment>
<evidence type="ECO:0000256" key="3">
    <source>
        <dbReference type="SAM" id="MobiDB-lite"/>
    </source>
</evidence>
<dbReference type="InterPro" id="IPR055495">
    <property type="entry name" value="CWD_DUF7067"/>
</dbReference>
<evidence type="ECO:0000259" key="5">
    <source>
        <dbReference type="Pfam" id="PF23229"/>
    </source>
</evidence>
<dbReference type="Proteomes" id="UP000797356">
    <property type="component" value="Chromosome 13"/>
</dbReference>
<dbReference type="PANTHER" id="PTHR46999">
    <property type="entry name" value="ALPHA-GLUCAN WATER DIKINASE 1, CHLOROPLASTIC-RELATED"/>
    <property type="match status" value="1"/>
</dbReference>
<dbReference type="PANTHER" id="PTHR46999:SF1">
    <property type="entry name" value="ALPHA-GLUCAN WATER DIKINASE 1, CHLOROPLASTIC"/>
    <property type="match status" value="1"/>
</dbReference>
<dbReference type="Pfam" id="PF23229">
    <property type="entry name" value="DUF7067"/>
    <property type="match status" value="2"/>
</dbReference>
<dbReference type="EMBL" id="CM017884">
    <property type="protein sequence ID" value="KAG1366256.1"/>
    <property type="molecule type" value="Genomic_DNA"/>
</dbReference>
<name>A0A8K0NAE7_COCNU</name>
<organism evidence="6 7">
    <name type="scientific">Cocos nucifera</name>
    <name type="common">Coconut palm</name>
    <dbReference type="NCBI Taxonomy" id="13894"/>
    <lineage>
        <taxon>Eukaryota</taxon>
        <taxon>Viridiplantae</taxon>
        <taxon>Streptophyta</taxon>
        <taxon>Embryophyta</taxon>
        <taxon>Tracheophyta</taxon>
        <taxon>Spermatophyta</taxon>
        <taxon>Magnoliopsida</taxon>
        <taxon>Liliopsida</taxon>
        <taxon>Arecaceae</taxon>
        <taxon>Arecoideae</taxon>
        <taxon>Cocoseae</taxon>
        <taxon>Attaleinae</taxon>
        <taxon>Cocos</taxon>
    </lineage>
</organism>
<gene>
    <name evidence="6" type="ORF">COCNU_13G000460</name>
</gene>
<keyword evidence="7" id="KW-1185">Reference proteome</keyword>
<reference evidence="6" key="1">
    <citation type="journal article" date="2017" name="Gigascience">
        <title>The genome draft of coconut (Cocos nucifera).</title>
        <authorList>
            <person name="Xiao Y."/>
            <person name="Xu P."/>
            <person name="Fan H."/>
            <person name="Baudouin L."/>
            <person name="Xia W."/>
            <person name="Bocs S."/>
            <person name="Xu J."/>
            <person name="Li Q."/>
            <person name="Guo A."/>
            <person name="Zhou L."/>
            <person name="Li J."/>
            <person name="Wu Y."/>
            <person name="Ma Z."/>
            <person name="Armero A."/>
            <person name="Issali A.E."/>
            <person name="Liu N."/>
            <person name="Peng M."/>
            <person name="Yang Y."/>
        </authorList>
    </citation>
    <scope>NUCLEOTIDE SEQUENCE</scope>
    <source>
        <tissue evidence="6">Spear leaf of Hainan Tall coconut</tissue>
    </source>
</reference>
<evidence type="ECO:0000313" key="6">
    <source>
        <dbReference type="EMBL" id="KAG1366256.1"/>
    </source>
</evidence>
<keyword evidence="1" id="KW-0479">Metal-binding</keyword>
<evidence type="ECO:0000313" key="7">
    <source>
        <dbReference type="Proteomes" id="UP000797356"/>
    </source>
</evidence>
<dbReference type="AlphaFoldDB" id="A0A8K0NAE7"/>
<keyword evidence="2" id="KW-0119">Carbohydrate metabolism</keyword>
<protein>
    <submittedName>
        <fullName evidence="6">Putative Alpha-glucan water dikinase, chloroplastic</fullName>
    </submittedName>
</protein>
<evidence type="ECO:0000259" key="4">
    <source>
        <dbReference type="Pfam" id="PF23166"/>
    </source>
</evidence>
<sequence length="345" mass="38794">MSEAPGHSLSKQALRRPCVIENHGRAHPRISGSFLFGVPSGSHRNQNPLLATRFLGNNLSLAKTKFSEQRRRALSAVPRAILAADPASEEQLSGKFNLDSDSELQIAVRSPGPGSLVRIEIQITNISGSLILHWGAIRQRGRYWFLPSRRPDGTKVYKNRALRTPFVKAGSDSSLTIEIDDPEIQSLEFLVFDEAQNRWFKNNGQNFQVQLSGKGYGKQNASVSGNPNVDLPEDLVQIQAYLRWERKGRQTYTPDQEQEEYEAARAELLEEISRGTSVKELWAKLTNKPDAEEDSMKRSPSTEGEIPTDLVQVQAYIRWEKAGKPNYPPEKQLVMLYTTYSLTIS</sequence>